<dbReference type="RefSeq" id="WP_009153856.1">
    <property type="nucleotide sequence ID" value="NZ_CM001439.1"/>
</dbReference>
<keyword evidence="5 9" id="KW-0418">Kinase</keyword>
<evidence type="ECO:0000256" key="7">
    <source>
        <dbReference type="SAM" id="Phobius"/>
    </source>
</evidence>
<dbReference type="STRING" id="882083.SacmaDRAFT_2217"/>
<evidence type="ECO:0000256" key="1">
    <source>
        <dbReference type="ARBA" id="ARBA00000085"/>
    </source>
</evidence>
<dbReference type="InterPro" id="IPR036890">
    <property type="entry name" value="HATPase_C_sf"/>
</dbReference>
<keyword evidence="3" id="KW-0597">Phosphoprotein</keyword>
<keyword evidence="7" id="KW-1133">Transmembrane helix</keyword>
<dbReference type="Pfam" id="PF08376">
    <property type="entry name" value="NIT"/>
    <property type="match status" value="1"/>
</dbReference>
<evidence type="ECO:0000256" key="2">
    <source>
        <dbReference type="ARBA" id="ARBA00012438"/>
    </source>
</evidence>
<comment type="catalytic activity">
    <reaction evidence="1">
        <text>ATP + protein L-histidine = ADP + protein N-phospho-L-histidine.</text>
        <dbReference type="EC" id="2.7.13.3"/>
    </reaction>
</comment>
<dbReference type="Proteomes" id="UP000004926">
    <property type="component" value="Chromosome"/>
</dbReference>
<evidence type="ECO:0000256" key="3">
    <source>
        <dbReference type="ARBA" id="ARBA00022553"/>
    </source>
</evidence>
<evidence type="ECO:0000256" key="5">
    <source>
        <dbReference type="ARBA" id="ARBA00022777"/>
    </source>
</evidence>
<dbReference type="EMBL" id="CM001439">
    <property type="protein sequence ID" value="EHR50471.1"/>
    <property type="molecule type" value="Genomic_DNA"/>
</dbReference>
<dbReference type="PANTHER" id="PTHR45436:SF5">
    <property type="entry name" value="SENSOR HISTIDINE KINASE TRCS"/>
    <property type="match status" value="1"/>
</dbReference>
<accession>H5XBG4</accession>
<dbReference type="SUPFAM" id="SSF55874">
    <property type="entry name" value="ATPase domain of HSP90 chaperone/DNA topoisomerase II/histidine kinase"/>
    <property type="match status" value="1"/>
</dbReference>
<feature type="region of interest" description="Disordered" evidence="6">
    <location>
        <begin position="662"/>
        <end position="809"/>
    </location>
</feature>
<keyword evidence="10" id="KW-1185">Reference proteome</keyword>
<feature type="domain" description="Histidine kinase/HSP90-like ATPase" evidence="8">
    <location>
        <begin position="542"/>
        <end position="654"/>
    </location>
</feature>
<dbReference type="GO" id="GO:0004673">
    <property type="term" value="F:protein histidine kinase activity"/>
    <property type="evidence" value="ECO:0007669"/>
    <property type="project" value="UniProtKB-EC"/>
</dbReference>
<dbReference type="EC" id="2.7.13.3" evidence="2"/>
<evidence type="ECO:0000313" key="10">
    <source>
        <dbReference type="Proteomes" id="UP000004926"/>
    </source>
</evidence>
<dbReference type="Pfam" id="PF02518">
    <property type="entry name" value="HATPase_c"/>
    <property type="match status" value="1"/>
</dbReference>
<feature type="compositionally biased region" description="Low complexity" evidence="6">
    <location>
        <begin position="939"/>
        <end position="960"/>
    </location>
</feature>
<dbReference type="GO" id="GO:0000160">
    <property type="term" value="P:phosphorelay signal transduction system"/>
    <property type="evidence" value="ECO:0007669"/>
    <property type="project" value="TreeGrafter"/>
</dbReference>
<evidence type="ECO:0000256" key="6">
    <source>
        <dbReference type="SAM" id="MobiDB-lite"/>
    </source>
</evidence>
<organism evidence="9 10">
    <name type="scientific">Saccharomonospora marina XMU15</name>
    <dbReference type="NCBI Taxonomy" id="882083"/>
    <lineage>
        <taxon>Bacteria</taxon>
        <taxon>Bacillati</taxon>
        <taxon>Actinomycetota</taxon>
        <taxon>Actinomycetes</taxon>
        <taxon>Pseudonocardiales</taxon>
        <taxon>Pseudonocardiaceae</taxon>
        <taxon>Saccharomonospora</taxon>
    </lineage>
</organism>
<dbReference type="InterPro" id="IPR050428">
    <property type="entry name" value="TCS_sensor_his_kinase"/>
</dbReference>
<sequence>MTVAGEGQVPVGQLLGQEQPKRSRLRALLRWRDWGLPAKLGAVTLIPIVIALVLGGITVASQLERSDRYERIDGMARLEAAGRTLLDGLQRERTLTAELLAEGRGSGSPQLQGIRAEVDMAVSPVTSAAAEVEQAGGAIAGPRKAVDEQLGRLADLRKRVAAGQVGPIEAVNEYSGITTALLDLDSALVAGIGDDGTGSTGNALHDLLVAREELSIQQALVSYGISRSGLAPSEVNQLRTSDVRLSDRIDEFRVSATEGQRQDFDNTVRGEAFDQFGRVVAGVLAQQDVGGDPFESVSPQQWSADASAVFAAMGRVADRMGSQVTGATGELAGEASTGVTVLLVLLVLAFVLAAFVVFVITRQLLRSLKVLRNSALAVAEHELPEAVRSIQEGGSRETEIRPVPVTTRDEVGEVARAFDAVHSEALHLAAEQAGMRAGYASVFVNLSRRSQSLVQRQLALIERLESDEEDPDQLATLFQLDHLATRMRRNNENLMVLSGAEPGRRSGQPVSATDVLRAAVSEIEQYKRVVVGTPPPVLVVGHAAGDLIRLVAELLDNATAFSAPETQVTVATRAMDDGTLSIDIMDRGIGMNEAEVAEANARLSESGSLDLTTSRRMGLFVVGRLAGRHGFDVTLHGGKDIVGVRATVTVPADLVLDGEGHVQEPQQAGPPHAEPQHVPQQAQVDGGPLPRRTRNGVSQPGMAQDLAGVGGSRRPAGDAEHVPAPTDNEVSGTALFTPIERDDSGNAQQAPQPASARVPQQAPQPEWPVAADTDPHERAEAPPRINGSRPGRRRAVPASGDRELSGRQLFESNSRAVSEWWNAAATASPTTPAEPAGAQHTAAPGAEGSLSEAQRRARKAVVDNAETTPIFDEMLSAWFRKVTDAEADAERPARKSWEFAADESWKAVQEVSQRPSAADYTQAGLPRRRRGEQLLPGSAAPRSAAAPPAAAASAPQAPARDPQDVRGRLSSFQQGVSRGRRHRAEPDDAAEPEGASAQSRQSRSAEGGGQTASGLPRRRPKRAAQPSEAAEYGEAVAEPESGNVTTSAPPAWASSGGWGPAADERWQAVRAVAESTPSSYTAAGLPRRRRGEQLLPGSVAPEGEPVDRPRVERDPADVRGRLSSFQQGVRRGRHRTAQVSESDHETVEGE</sequence>
<feature type="region of interest" description="Disordered" evidence="6">
    <location>
        <begin position="825"/>
        <end position="856"/>
    </location>
</feature>
<feature type="transmembrane region" description="Helical" evidence="7">
    <location>
        <begin position="40"/>
        <end position="61"/>
    </location>
</feature>
<evidence type="ECO:0000313" key="9">
    <source>
        <dbReference type="EMBL" id="EHR50471.1"/>
    </source>
</evidence>
<dbReference type="AlphaFoldDB" id="H5XBG4"/>
<dbReference type="Gene3D" id="3.30.565.10">
    <property type="entry name" value="Histidine kinase-like ATPase, C-terminal domain"/>
    <property type="match status" value="1"/>
</dbReference>
<keyword evidence="4" id="KW-0808">Transferase</keyword>
<dbReference type="eggNOG" id="COG4251">
    <property type="taxonomic scope" value="Bacteria"/>
</dbReference>
<dbReference type="SMART" id="SM00387">
    <property type="entry name" value="HATPase_c"/>
    <property type="match status" value="1"/>
</dbReference>
<feature type="compositionally biased region" description="Basic and acidic residues" evidence="6">
    <location>
        <begin position="1105"/>
        <end position="1120"/>
    </location>
</feature>
<keyword evidence="7" id="KW-0472">Membrane</keyword>
<feature type="compositionally biased region" description="Low complexity" evidence="6">
    <location>
        <begin position="825"/>
        <end position="838"/>
    </location>
</feature>
<reference evidence="9 10" key="1">
    <citation type="journal article" date="2012" name="Stand. Genomic Sci.">
        <title>Genome sequence of the ocean sediment bacterium Saccharomonospora marina type strain (XMU15(T)).</title>
        <authorList>
            <person name="Klenk H.P."/>
            <person name="Lu M."/>
            <person name="Lucas S."/>
            <person name="Lapidus A."/>
            <person name="Copeland A."/>
            <person name="Pitluck S."/>
            <person name="Goodwin L.A."/>
            <person name="Han C."/>
            <person name="Tapia R."/>
            <person name="Brambilla E.M."/>
            <person name="Potter G."/>
            <person name="Land M."/>
            <person name="Ivanova N."/>
            <person name="Rohde M."/>
            <person name="Goker M."/>
            <person name="Detter J.C."/>
            <person name="Li W.J."/>
            <person name="Kyrpides N.C."/>
            <person name="Woyke T."/>
        </authorList>
    </citation>
    <scope>NUCLEOTIDE SEQUENCE [LARGE SCALE GENOMIC DNA]</scope>
    <source>
        <strain evidence="9 10">XMU15</strain>
    </source>
</reference>
<proteinExistence type="predicted"/>
<dbReference type="PANTHER" id="PTHR45436">
    <property type="entry name" value="SENSOR HISTIDINE KINASE YKOH"/>
    <property type="match status" value="1"/>
</dbReference>
<dbReference type="Gene3D" id="6.10.340.10">
    <property type="match status" value="1"/>
</dbReference>
<feature type="compositionally biased region" description="Basic and acidic residues" evidence="6">
    <location>
        <begin position="1141"/>
        <end position="1150"/>
    </location>
</feature>
<protein>
    <recommendedName>
        <fullName evidence="2">histidine kinase</fullName>
        <ecNumber evidence="2">2.7.13.3</ecNumber>
    </recommendedName>
</protein>
<dbReference type="CDD" id="cd06225">
    <property type="entry name" value="HAMP"/>
    <property type="match status" value="1"/>
</dbReference>
<dbReference type="GO" id="GO:0005886">
    <property type="term" value="C:plasma membrane"/>
    <property type="evidence" value="ECO:0007669"/>
    <property type="project" value="TreeGrafter"/>
</dbReference>
<evidence type="ECO:0000256" key="4">
    <source>
        <dbReference type="ARBA" id="ARBA00022679"/>
    </source>
</evidence>
<dbReference type="InterPro" id="IPR013587">
    <property type="entry name" value="Nitrate/nitrite_sensing"/>
</dbReference>
<feature type="transmembrane region" description="Helical" evidence="7">
    <location>
        <begin position="339"/>
        <end position="360"/>
    </location>
</feature>
<evidence type="ECO:0000259" key="8">
    <source>
        <dbReference type="SMART" id="SM00387"/>
    </source>
</evidence>
<gene>
    <name evidence="9" type="ORF">SacmaDRAFT_2217</name>
</gene>
<dbReference type="InterPro" id="IPR003594">
    <property type="entry name" value="HATPase_dom"/>
</dbReference>
<feature type="compositionally biased region" description="Low complexity" evidence="6">
    <location>
        <begin position="992"/>
        <end position="1005"/>
    </location>
</feature>
<name>H5XBG4_9PSEU</name>
<dbReference type="HOGENOM" id="CLU_002554_0_0_11"/>
<keyword evidence="7" id="KW-0812">Transmembrane</keyword>
<feature type="region of interest" description="Disordered" evidence="6">
    <location>
        <begin position="908"/>
        <end position="1150"/>
    </location>
</feature>